<name>A0A951PJN7_9CYAN</name>
<dbReference type="EMBL" id="JAHHIF010000009">
    <property type="protein sequence ID" value="MBW4544526.1"/>
    <property type="molecule type" value="Genomic_DNA"/>
</dbReference>
<protein>
    <submittedName>
        <fullName evidence="1">Pentapeptide repeat-containing protein</fullName>
    </submittedName>
</protein>
<dbReference type="Gene3D" id="2.160.20.80">
    <property type="entry name" value="E3 ubiquitin-protein ligase SopA"/>
    <property type="match status" value="1"/>
</dbReference>
<reference evidence="1" key="2">
    <citation type="journal article" date="2022" name="Microbiol. Resour. Announc.">
        <title>Metagenome Sequencing to Explore Phylogenomics of Terrestrial Cyanobacteria.</title>
        <authorList>
            <person name="Ward R.D."/>
            <person name="Stajich J.E."/>
            <person name="Johansen J.R."/>
            <person name="Huntemann M."/>
            <person name="Clum A."/>
            <person name="Foster B."/>
            <person name="Foster B."/>
            <person name="Roux S."/>
            <person name="Palaniappan K."/>
            <person name="Varghese N."/>
            <person name="Mukherjee S."/>
            <person name="Reddy T.B.K."/>
            <person name="Daum C."/>
            <person name="Copeland A."/>
            <person name="Chen I.A."/>
            <person name="Ivanova N.N."/>
            <person name="Kyrpides N.C."/>
            <person name="Shapiro N."/>
            <person name="Eloe-Fadrosh E.A."/>
            <person name="Pietrasiak N."/>
        </authorList>
    </citation>
    <scope>NUCLEOTIDE SEQUENCE</scope>
    <source>
        <strain evidence="1">CPER-KK1</strain>
    </source>
</reference>
<sequence>MMNGAVLKGAFLNGANMKETSLVVANLEGANLKDAKNLKQEQIKTAFRDSYTILPDDINE</sequence>
<accession>A0A951PJN7</accession>
<gene>
    <name evidence="1" type="ORF">KME25_08795</name>
</gene>
<dbReference type="SUPFAM" id="SSF141571">
    <property type="entry name" value="Pentapeptide repeat-like"/>
    <property type="match status" value="1"/>
</dbReference>
<dbReference type="InterPro" id="IPR001646">
    <property type="entry name" value="5peptide_repeat"/>
</dbReference>
<comment type="caution">
    <text evidence="1">The sequence shown here is derived from an EMBL/GenBank/DDBJ whole genome shotgun (WGS) entry which is preliminary data.</text>
</comment>
<evidence type="ECO:0000313" key="2">
    <source>
        <dbReference type="Proteomes" id="UP000753908"/>
    </source>
</evidence>
<proteinExistence type="predicted"/>
<organism evidence="1 2">
    <name type="scientific">Symplocastrum torsivum CPER-KK1</name>
    <dbReference type="NCBI Taxonomy" id="450513"/>
    <lineage>
        <taxon>Bacteria</taxon>
        <taxon>Bacillati</taxon>
        <taxon>Cyanobacteriota</taxon>
        <taxon>Cyanophyceae</taxon>
        <taxon>Oscillatoriophycideae</taxon>
        <taxon>Oscillatoriales</taxon>
        <taxon>Microcoleaceae</taxon>
        <taxon>Symplocastrum</taxon>
    </lineage>
</organism>
<reference evidence="1" key="1">
    <citation type="submission" date="2021-05" db="EMBL/GenBank/DDBJ databases">
        <authorList>
            <person name="Pietrasiak N."/>
            <person name="Ward R."/>
            <person name="Stajich J.E."/>
            <person name="Kurbessoian T."/>
        </authorList>
    </citation>
    <scope>NUCLEOTIDE SEQUENCE</scope>
    <source>
        <strain evidence="1">CPER-KK1</strain>
    </source>
</reference>
<dbReference type="Pfam" id="PF00805">
    <property type="entry name" value="Pentapeptide"/>
    <property type="match status" value="1"/>
</dbReference>
<dbReference type="AlphaFoldDB" id="A0A951PJN7"/>
<evidence type="ECO:0000313" key="1">
    <source>
        <dbReference type="EMBL" id="MBW4544526.1"/>
    </source>
</evidence>
<dbReference type="Proteomes" id="UP000753908">
    <property type="component" value="Unassembled WGS sequence"/>
</dbReference>